<dbReference type="SUPFAM" id="SSF53756">
    <property type="entry name" value="UDP-Glycosyltransferase/glycogen phosphorylase"/>
    <property type="match status" value="1"/>
</dbReference>
<accession>A0A1N6G7Y5</accession>
<dbReference type="STRING" id="44575.SAMN05216419_100524"/>
<evidence type="ECO:0000313" key="3">
    <source>
        <dbReference type="Proteomes" id="UP000185062"/>
    </source>
</evidence>
<evidence type="ECO:0000259" key="1">
    <source>
        <dbReference type="Pfam" id="PF13579"/>
    </source>
</evidence>
<protein>
    <submittedName>
        <fullName evidence="2">Glycosyl transferase 4-like domain-containing protein</fullName>
    </submittedName>
</protein>
<dbReference type="InterPro" id="IPR028098">
    <property type="entry name" value="Glyco_trans_4-like_N"/>
</dbReference>
<dbReference type="RefSeq" id="WP_028460931.1">
    <property type="nucleotide sequence ID" value="NZ_FSRO01000001.1"/>
</dbReference>
<dbReference type="GO" id="GO:0016757">
    <property type="term" value="F:glycosyltransferase activity"/>
    <property type="evidence" value="ECO:0007669"/>
    <property type="project" value="UniProtKB-ARBA"/>
</dbReference>
<proteinExistence type="predicted"/>
<dbReference type="Gene3D" id="3.40.50.2000">
    <property type="entry name" value="Glycogen Phosphorylase B"/>
    <property type="match status" value="1"/>
</dbReference>
<sequence>MVKRVLMIAYHYPPLRGSSGIQRTLKFSQYLSDFNWEPIVLTAQTQAYSDTSSDLLEKISKQTIVHRAFALDTARHLSFMRRYPGILAQPDRWITWWLGAVPLGLYLIRKYRPEVIWSTYPIATAHLIGLSLHRLTGIPWISDFRDPMVQIGYPSDPLTYKTYQWVEQKAIAHCARAVFTTPGTRQDYQTRFPKVPSSRFRLIENGYDEEDFTQVDRIVAKEVSKNEPFRLLHSGIVYSSERDPIPLFTALSELLQEGIIAADNFRLTLRATCNDAYLIQLIAQYHIDAIVSLEPPVAYQEALSEMLTADGLLILQASNCNNQIPAKLYEYLRANRPILALTDPDGDTAAALTSIGIDTIAPLDSVVLIKRILPRFIALVKSNQAPVALAEKVHSNSRKARTQALAKLLDEVMTEKRMG</sequence>
<feature type="domain" description="Glycosyltransferase subfamily 4-like N-terminal" evidence="1">
    <location>
        <begin position="94"/>
        <end position="206"/>
    </location>
</feature>
<evidence type="ECO:0000313" key="2">
    <source>
        <dbReference type="EMBL" id="SIO03571.1"/>
    </source>
</evidence>
<name>A0A1N6G7Y5_9PROT</name>
<gene>
    <name evidence="2" type="ORF">SAMN02743940_0590</name>
</gene>
<dbReference type="eggNOG" id="COG0438">
    <property type="taxonomic scope" value="Bacteria"/>
</dbReference>
<keyword evidence="2" id="KW-0808">Transferase</keyword>
<dbReference type="Proteomes" id="UP000185062">
    <property type="component" value="Unassembled WGS sequence"/>
</dbReference>
<dbReference type="EMBL" id="FSRO01000001">
    <property type="protein sequence ID" value="SIO03571.1"/>
    <property type="molecule type" value="Genomic_DNA"/>
</dbReference>
<dbReference type="Pfam" id="PF13579">
    <property type="entry name" value="Glyco_trans_4_4"/>
    <property type="match status" value="1"/>
</dbReference>
<keyword evidence="3" id="KW-1185">Reference proteome</keyword>
<organism evidence="2 3">
    <name type="scientific">Nitrosomonas cryotolerans ATCC 49181</name>
    <dbReference type="NCBI Taxonomy" id="1131553"/>
    <lineage>
        <taxon>Bacteria</taxon>
        <taxon>Pseudomonadati</taxon>
        <taxon>Pseudomonadota</taxon>
        <taxon>Betaproteobacteria</taxon>
        <taxon>Nitrosomonadales</taxon>
        <taxon>Nitrosomonadaceae</taxon>
        <taxon>Nitrosomonas</taxon>
    </lineage>
</organism>
<reference evidence="2 3" key="1">
    <citation type="submission" date="2016-12" db="EMBL/GenBank/DDBJ databases">
        <authorList>
            <person name="Song W.-J."/>
            <person name="Kurnit D.M."/>
        </authorList>
    </citation>
    <scope>NUCLEOTIDE SEQUENCE [LARGE SCALE GENOMIC DNA]</scope>
    <source>
        <strain evidence="2 3">ATCC 49181</strain>
    </source>
</reference>
<dbReference type="AlphaFoldDB" id="A0A1N6G7Y5"/>